<proteinExistence type="predicted"/>
<evidence type="ECO:0000313" key="1">
    <source>
        <dbReference type="EMBL" id="QLJ52374.1"/>
    </source>
</evidence>
<sequence>MAEVTGKFFGAGRKNNRNWVAVDSDEGREFFTYPKEFPVEVRKLRRGSQVTVEYDGVTREIKSIAVISEAEVAKDKYDRYRKYQIELLKECLEDAAKISKDKEDAKLIAFAMFDKRCTPLAYFE</sequence>
<evidence type="ECO:0000313" key="2">
    <source>
        <dbReference type="Proteomes" id="UP000510821"/>
    </source>
</evidence>
<accession>A0A7D5XHI7</accession>
<dbReference type="EMBL" id="CP058998">
    <property type="protein sequence ID" value="QLJ52374.1"/>
    <property type="molecule type" value="Genomic_DNA"/>
</dbReference>
<gene>
    <name evidence="1" type="ORF">Sv326_0199</name>
</gene>
<organism evidence="1 2">
    <name type="scientific">Fermentimicrarchaeum limneticum</name>
    <dbReference type="NCBI Taxonomy" id="2795018"/>
    <lineage>
        <taxon>Archaea</taxon>
        <taxon>Candidatus Micrarchaeota</taxon>
        <taxon>Candidatus Fermentimicrarchaeales</taxon>
        <taxon>Candidatus Fermentimicrarchaeaceae</taxon>
        <taxon>Candidatus Fermentimicrarchaeum</taxon>
    </lineage>
</organism>
<protein>
    <submittedName>
        <fullName evidence="1">Uncharacterized protein</fullName>
    </submittedName>
</protein>
<reference evidence="2" key="1">
    <citation type="submission" date="2020-07" db="EMBL/GenBank/DDBJ databases">
        <title>Metabolic diversity and evolutionary history of the archaeal phylum ###Micrarchaeota### uncovered from a freshwater lake metagenome.</title>
        <authorList>
            <person name="Kadnikov V.V."/>
            <person name="Savvichev A.S."/>
            <person name="Mardanov A.V."/>
            <person name="Beletsky A.V."/>
            <person name="Chupakov A.V."/>
            <person name="Kokryatskaya N.M."/>
            <person name="Pimenov N.V."/>
            <person name="Ravin N.V."/>
        </authorList>
    </citation>
    <scope>NUCLEOTIDE SEQUENCE [LARGE SCALE GENOMIC DNA]</scope>
</reference>
<dbReference type="Proteomes" id="UP000510821">
    <property type="component" value="Chromosome"/>
</dbReference>
<dbReference type="KEGG" id="flt:Sv326_0199"/>
<name>A0A7D5XHI7_FERL1</name>
<dbReference type="AlphaFoldDB" id="A0A7D5XHI7"/>